<sequence length="704" mass="77179">MQKFLRLCLWQAIIIGILTVHFPVSAEEEGGIRLRGPKSIDVSPYNQYGPITGKDTLWNIATRVRPDKRLSVYQVMQALYQENPQAFLDNNINHLVEGQTLNIPSFSKMMAINTNTAKQKSLDDEKAWEKIQPKPVEKIISKEPSIQKKDLETVKTEINDQLQKIDGQQQQRLATIQNDISDSIDGLQAILKENDNLRQRLNVFNDKLSVMQDEVAKAKEIKLQMNDMITLQQALLAKAEAREKELLLEKQQAELAEQSMTSSLWFKIVMGTMPAALILSLLALLFKRRKQASDEVFFNELDTKKEPAKATKDSAAEELSLADELDLSIDDELSLDDELDLSLDDEVSLEDELGLEDDLAIDNDILVDDDVIHLDDDDDLNDLEDILLDDDSEPLEGGELDQDDLDSLLSGLDEETDKTQSPVSEELEGGELNQDDLNELLNGLDDIDDDDLAFEEPAKSNNEAKSETKNEVTEKAAEPLAAKPDGSNNDDANTDDTNTELSDPDDIDALLESMSGETPAAETAPAVEKPVADEANKVERAAKPDDSNNDDANTDDANTELSDPDDIDALLESMSGKTPAAETAPAVEKPVADEANKVERAAKPDDSNNDDANTDDANTELSDPDDIDALLESMSGEKPAADDGNTELSDPDDIDALLESMSGEKPAADDGNIELSDPDDIDALLESMSGETPAADDGNTELSD</sequence>
<dbReference type="EMBL" id="SZVP01000017">
    <property type="protein sequence ID" value="TMM42474.1"/>
    <property type="molecule type" value="Genomic_DNA"/>
</dbReference>
<dbReference type="OrthoDB" id="5298707at2"/>
<dbReference type="NCBIfam" id="TIGR03505">
    <property type="entry name" value="FimV_core"/>
    <property type="match status" value="1"/>
</dbReference>
<dbReference type="AlphaFoldDB" id="A0A8H2JMA5"/>
<evidence type="ECO:0000256" key="2">
    <source>
        <dbReference type="SAM" id="MobiDB-lite"/>
    </source>
</evidence>
<feature type="compositionally biased region" description="Acidic residues" evidence="2">
    <location>
        <begin position="607"/>
        <end position="629"/>
    </location>
</feature>
<feature type="region of interest" description="Disordered" evidence="2">
    <location>
        <begin position="390"/>
        <end position="704"/>
    </location>
</feature>
<organism evidence="3 4">
    <name type="scientific">Colwellia ponticola</name>
    <dbReference type="NCBI Taxonomy" id="2304625"/>
    <lineage>
        <taxon>Bacteria</taxon>
        <taxon>Pseudomonadati</taxon>
        <taxon>Pseudomonadota</taxon>
        <taxon>Gammaproteobacteria</taxon>
        <taxon>Alteromonadales</taxon>
        <taxon>Colwelliaceae</taxon>
        <taxon>Colwellia</taxon>
    </lineage>
</organism>
<feature type="non-terminal residue" evidence="3">
    <location>
        <position position="704"/>
    </location>
</feature>
<feature type="compositionally biased region" description="Basic and acidic residues" evidence="2">
    <location>
        <begin position="456"/>
        <end position="477"/>
    </location>
</feature>
<dbReference type="Proteomes" id="UP000307702">
    <property type="component" value="Unassembled WGS sequence"/>
</dbReference>
<evidence type="ECO:0008006" key="5">
    <source>
        <dbReference type="Google" id="ProtNLM"/>
    </source>
</evidence>
<feature type="compositionally biased region" description="Acidic residues" evidence="2">
    <location>
        <begin position="390"/>
        <end position="416"/>
    </location>
</feature>
<proteinExistence type="predicted"/>
<reference evidence="3 4" key="1">
    <citation type="submission" date="2019-05" db="EMBL/GenBank/DDBJ databases">
        <title>Colwellia ponticola sp. nov., isolated from seawater.</title>
        <authorList>
            <person name="Yoon J.-H."/>
        </authorList>
    </citation>
    <scope>NUCLEOTIDE SEQUENCE [LARGE SCALE GENOMIC DNA]</scope>
    <source>
        <strain evidence="3 4">OISW-25</strain>
    </source>
</reference>
<feature type="compositionally biased region" description="Acidic residues" evidence="2">
    <location>
        <begin position="492"/>
        <end position="509"/>
    </location>
</feature>
<feature type="compositionally biased region" description="Acidic residues" evidence="2">
    <location>
        <begin position="445"/>
        <end position="454"/>
    </location>
</feature>
<feature type="compositionally biased region" description="Basic and acidic residues" evidence="2">
    <location>
        <begin position="530"/>
        <end position="546"/>
    </location>
</feature>
<dbReference type="RefSeq" id="WP_138624181.1">
    <property type="nucleotide sequence ID" value="NZ_SZVP01000017.1"/>
</dbReference>
<feature type="compositionally biased region" description="Acidic residues" evidence="2">
    <location>
        <begin position="547"/>
        <end position="569"/>
    </location>
</feature>
<accession>A0A8H2JMA5</accession>
<protein>
    <recommendedName>
        <fullName evidence="5">Pilus assembly protein FimV</fullName>
    </recommendedName>
</protein>
<feature type="compositionally biased region" description="Basic and acidic residues" evidence="2">
    <location>
        <begin position="590"/>
        <end position="606"/>
    </location>
</feature>
<feature type="coiled-coil region" evidence="1">
    <location>
        <begin position="151"/>
        <end position="258"/>
    </location>
</feature>
<evidence type="ECO:0000313" key="3">
    <source>
        <dbReference type="EMBL" id="TMM42474.1"/>
    </source>
</evidence>
<keyword evidence="4" id="KW-1185">Reference proteome</keyword>
<gene>
    <name evidence="3" type="ORF">FCS21_14090</name>
</gene>
<keyword evidence="1" id="KW-0175">Coiled coil</keyword>
<evidence type="ECO:0000256" key="1">
    <source>
        <dbReference type="SAM" id="Coils"/>
    </source>
</evidence>
<comment type="caution">
    <text evidence="3">The sequence shown here is derived from an EMBL/GenBank/DDBJ whole genome shotgun (WGS) entry which is preliminary data.</text>
</comment>
<feature type="compositionally biased region" description="Low complexity" evidence="2">
    <location>
        <begin position="517"/>
        <end position="529"/>
    </location>
</feature>
<evidence type="ECO:0000313" key="4">
    <source>
        <dbReference type="Proteomes" id="UP000307702"/>
    </source>
</evidence>
<dbReference type="InterPro" id="IPR020012">
    <property type="entry name" value="LysM_FimV"/>
</dbReference>
<name>A0A8H2JMA5_9GAMM</name>
<feature type="compositionally biased region" description="Acidic residues" evidence="2">
    <location>
        <begin position="425"/>
        <end position="438"/>
    </location>
</feature>